<evidence type="ECO:0000313" key="2">
    <source>
        <dbReference type="Proteomes" id="UP000363590"/>
    </source>
</evidence>
<proteinExistence type="predicted"/>
<organism evidence="1 2">
    <name type="scientific">Acidithiobacillus thiooxidans ATCC 19377</name>
    <dbReference type="NCBI Taxonomy" id="637390"/>
    <lineage>
        <taxon>Bacteria</taxon>
        <taxon>Pseudomonadati</taxon>
        <taxon>Pseudomonadota</taxon>
        <taxon>Acidithiobacillia</taxon>
        <taxon>Acidithiobacillales</taxon>
        <taxon>Acidithiobacillaceae</taxon>
        <taxon>Acidithiobacillus</taxon>
    </lineage>
</organism>
<sequence length="155" mass="18051">MGHWNRLTPLTPELAKTIGKDPVLIFIDTLGVIEACLRQSSDYPEDGEWIWFGSMNIEHWPFDMASYWMPLPAQPHKTSSQERPKDQETVLIWVKNLYGKFPAPEFGWLQARYHAEDCSWRAANASDTYWIHDSEVMGWIPFPEKKRNPTGFMHG</sequence>
<name>A0A5P9XRP5_ACITH</name>
<evidence type="ECO:0008006" key="3">
    <source>
        <dbReference type="Google" id="ProtNLM"/>
    </source>
</evidence>
<dbReference type="KEGG" id="atx:GCD22_01744"/>
<dbReference type="GeneID" id="60696083"/>
<protein>
    <recommendedName>
        <fullName evidence="3">DUF551 domain-containing protein</fullName>
    </recommendedName>
</protein>
<dbReference type="RefSeq" id="WP_153940633.1">
    <property type="nucleotide sequence ID" value="NZ_CP045571.1"/>
</dbReference>
<gene>
    <name evidence="1" type="ORF">GCD22_01744</name>
</gene>
<evidence type="ECO:0000313" key="1">
    <source>
        <dbReference type="EMBL" id="QFX96033.1"/>
    </source>
</evidence>
<dbReference type="AlphaFoldDB" id="A0A5P9XRP5"/>
<accession>A0A5P9XRP5</accession>
<reference evidence="1 2" key="1">
    <citation type="submission" date="2019-10" db="EMBL/GenBank/DDBJ databases">
        <authorList>
            <person name="Wang R."/>
        </authorList>
    </citation>
    <scope>NUCLEOTIDE SEQUENCE [LARGE SCALE GENOMIC DNA]</scope>
    <source>
        <strain evidence="1 2">ATCC 19377</strain>
    </source>
</reference>
<dbReference type="EMBL" id="CP045571">
    <property type="protein sequence ID" value="QFX96033.1"/>
    <property type="molecule type" value="Genomic_DNA"/>
</dbReference>
<dbReference type="Proteomes" id="UP000363590">
    <property type="component" value="Chromosome"/>
</dbReference>